<dbReference type="Proteomes" id="UP000291097">
    <property type="component" value="Unassembled WGS sequence"/>
</dbReference>
<dbReference type="EMBL" id="SHMP01000007">
    <property type="protein sequence ID" value="RZV06582.1"/>
    <property type="molecule type" value="Genomic_DNA"/>
</dbReference>
<dbReference type="InterPro" id="IPR010354">
    <property type="entry name" value="Oleate_hydratase"/>
</dbReference>
<evidence type="ECO:0000313" key="4">
    <source>
        <dbReference type="EMBL" id="SDD83628.1"/>
    </source>
</evidence>
<dbReference type="STRING" id="392421.SAMN04488694_1663"/>
<dbReference type="PANTHER" id="PTHR37417">
    <property type="entry name" value="67 KDA MYOSIN-CROSS-REACTIVE ANTIGEN FAMILY PROTEIN (AFU_ORTHOLOGUE AFUA_5G09970)"/>
    <property type="match status" value="1"/>
</dbReference>
<proteinExistence type="predicted"/>
<dbReference type="Proteomes" id="UP000324021">
    <property type="component" value="Unassembled WGS sequence"/>
</dbReference>
<evidence type="ECO:0000313" key="7">
    <source>
        <dbReference type="Proteomes" id="UP000291097"/>
    </source>
</evidence>
<dbReference type="PANTHER" id="PTHR37417:SF2">
    <property type="entry name" value="67 KDA MYOSIN-CROSS-REACTIVE ANTIGEN FAMILY PROTEIN (AFU_ORTHOLOGUE AFUA_5G09970)"/>
    <property type="match status" value="1"/>
</dbReference>
<dbReference type="AlphaFoldDB" id="A0A1G6XZN1"/>
<dbReference type="GO" id="GO:0071949">
    <property type="term" value="F:FAD binding"/>
    <property type="evidence" value="ECO:0007669"/>
    <property type="project" value="InterPro"/>
</dbReference>
<dbReference type="SUPFAM" id="SSF51905">
    <property type="entry name" value="FAD/NAD(P)-binding domain"/>
    <property type="match status" value="1"/>
</dbReference>
<evidence type="ECO:0000313" key="6">
    <source>
        <dbReference type="Proteomes" id="UP000199320"/>
    </source>
</evidence>
<dbReference type="Gene3D" id="3.30.9.80">
    <property type="match status" value="1"/>
</dbReference>
<dbReference type="EMBL" id="SHMP01000009">
    <property type="protein sequence ID" value="RZV06209.1"/>
    <property type="molecule type" value="Genomic_DNA"/>
</dbReference>
<evidence type="ECO:0000313" key="2">
    <source>
        <dbReference type="EMBL" id="RZV06582.1"/>
    </source>
</evidence>
<dbReference type="EMBL" id="FMZP01000055">
    <property type="protein sequence ID" value="SDD83628.1"/>
    <property type="molecule type" value="Genomic_DNA"/>
</dbReference>
<keyword evidence="6" id="KW-1185">Reference proteome</keyword>
<dbReference type="EMBL" id="FOIC01000066">
    <property type="protein sequence ID" value="SEU14399.1"/>
    <property type="molecule type" value="Genomic_DNA"/>
</dbReference>
<reference evidence="1 7" key="3">
    <citation type="submission" date="2019-02" db="EMBL/GenBank/DDBJ databases">
        <title>Genomic Encyclopedia of Archaeal and Bacterial Type Strains, Phase II (KMG-II): from individual species to whole genera.</title>
        <authorList>
            <person name="Goeker M."/>
        </authorList>
    </citation>
    <scope>NUCLEOTIDE SEQUENCE [LARGE SCALE GENOMIC DNA]</scope>
    <source>
        <strain evidence="1 7">DSM 18328</strain>
    </source>
</reference>
<accession>A0A1G6XZN1</accession>
<evidence type="ECO:0000313" key="5">
    <source>
        <dbReference type="EMBL" id="SEU14399.1"/>
    </source>
</evidence>
<dbReference type="Pfam" id="PF06100">
    <property type="entry name" value="MCRA"/>
    <property type="match status" value="1"/>
</dbReference>
<evidence type="ECO:0000313" key="3">
    <source>
        <dbReference type="EMBL" id="RZV12586.1"/>
    </source>
</evidence>
<dbReference type="Proteomes" id="UP000199320">
    <property type="component" value="Unassembled WGS sequence"/>
</dbReference>
<dbReference type="GO" id="GO:0006631">
    <property type="term" value="P:fatty acid metabolic process"/>
    <property type="evidence" value="ECO:0007669"/>
    <property type="project" value="InterPro"/>
</dbReference>
<protein>
    <submittedName>
        <fullName evidence="4">Oleate hydratase</fullName>
    </submittedName>
</protein>
<sequence>MIVPERTRRWGDCMFGEQTPHVADREAHVVGGGIAGLAAAAFLIRDGNMPGENVHFYEKLDVVGGAMDGAGNPDEGYVIRGGRMFNFPAYECTWDLFRTIPSLEDPSISVKEEMNEFNEIHESYAETRLVEDGTRLDASQFELKMHHRLSLVRLLLTPEERLGDTRVEEWFDDDFFETNFWYLWATIFAFQPWHSVAEVRRYMYRFLHVFPGLHTLEDIDRTKYDQYHSMILPLRRWLETRGVDFQQDCRVIDMDIVTSRVGRTVERLHYETGDGTESVEVDSTDLVFFTNGSMTDGSDLGAWDEAPETNETGASWELWRSIAEDNTGFGDPEVFAGNVQETKWESFTVTLHNTDLFDHIVEFTDEEPGNGLVTYVDSSWLLSTVVAAQPHFPNQPDDVKLFWGYALFTDQEGDYVEKKMSECTGREILEELCYHLQCEDRLPEILEDVDCVPCMMPFITAHFQPRTPGDRPLVVPDSSNNLAFLGQYAELQRDVVFTVEYSVRTAMTAVYDLLDLDEEIPPVSKHYREPGVLADAVSASFD</sequence>
<dbReference type="Gene3D" id="3.50.50.60">
    <property type="entry name" value="FAD/NAD(P)-binding domain"/>
    <property type="match status" value="2"/>
</dbReference>
<dbReference type="InterPro" id="IPR036188">
    <property type="entry name" value="FAD/NAD-bd_sf"/>
</dbReference>
<dbReference type="EMBL" id="SHMP01000001">
    <property type="protein sequence ID" value="RZV12586.1"/>
    <property type="molecule type" value="Genomic_DNA"/>
</dbReference>
<gene>
    <name evidence="3" type="ORF">BDK88_0001</name>
    <name evidence="2" type="ORF">BDK88_3599</name>
    <name evidence="1" type="ORF">BDK88_4176</name>
    <name evidence="5" type="ORF">SAMN04488694_1663</name>
    <name evidence="4" type="ORF">SAMN05192552_10556</name>
</gene>
<dbReference type="GO" id="GO:0050151">
    <property type="term" value="F:oleate hydratase activity"/>
    <property type="evidence" value="ECO:0007669"/>
    <property type="project" value="InterPro"/>
</dbReference>
<reference evidence="5" key="1">
    <citation type="submission" date="2016-10" db="EMBL/GenBank/DDBJ databases">
        <authorList>
            <person name="de Groot N.N."/>
        </authorList>
    </citation>
    <scope>NUCLEOTIDE SEQUENCE [LARGE SCALE GENOMIC DNA]</scope>
    <source>
        <strain evidence="5">CDM_6</strain>
    </source>
</reference>
<dbReference type="NCBIfam" id="NF010584">
    <property type="entry name" value="PRK13977.1"/>
    <property type="match status" value="1"/>
</dbReference>
<organism evidence="4 8">
    <name type="scientific">Natrinema hispanicum</name>
    <dbReference type="NCBI Taxonomy" id="392421"/>
    <lineage>
        <taxon>Archaea</taxon>
        <taxon>Methanobacteriati</taxon>
        <taxon>Methanobacteriota</taxon>
        <taxon>Stenosarchaea group</taxon>
        <taxon>Halobacteria</taxon>
        <taxon>Halobacteriales</taxon>
        <taxon>Natrialbaceae</taxon>
        <taxon>Natrinema</taxon>
    </lineage>
</organism>
<evidence type="ECO:0000313" key="1">
    <source>
        <dbReference type="EMBL" id="RZV06209.1"/>
    </source>
</evidence>
<evidence type="ECO:0000313" key="8">
    <source>
        <dbReference type="Proteomes" id="UP000324021"/>
    </source>
</evidence>
<name>A0A1G6XZN1_9EURY</name>
<reference evidence="6 8" key="2">
    <citation type="submission" date="2016-10" db="EMBL/GenBank/DDBJ databases">
        <authorList>
            <person name="Varghese N."/>
            <person name="Submissions S."/>
        </authorList>
    </citation>
    <scope>NUCLEOTIDE SEQUENCE [LARGE SCALE GENOMIC DNA]</scope>
    <source>
        <strain evidence="4 8">CDM_1</strain>
        <strain evidence="6">CDM_6</strain>
    </source>
</reference>